<reference evidence="1 2" key="1">
    <citation type="submission" date="2013-02" db="EMBL/GenBank/DDBJ databases">
        <authorList>
            <person name="Lukaszewicz M."/>
            <person name="Biegalska A."/>
            <person name="Krasowska A."/>
        </authorList>
    </citation>
    <scope>NUCLEOTIDE SEQUENCE [LARGE SCALE GENOMIC DNA]</scope>
</reference>
<accession>R4JGM4</accession>
<proteinExistence type="predicted"/>
<protein>
    <submittedName>
        <fullName evidence="1">Uncharacterized protein</fullName>
    </submittedName>
</protein>
<dbReference type="EMBL" id="KC699836">
    <property type="protein sequence ID" value="AGK86921.1"/>
    <property type="molecule type" value="Genomic_DNA"/>
</dbReference>
<dbReference type="Proteomes" id="UP000258501">
    <property type="component" value="Segment"/>
</dbReference>
<gene>
    <name evidence="1" type="ORF">SIOphi_00565</name>
</gene>
<evidence type="ECO:0000313" key="1">
    <source>
        <dbReference type="EMBL" id="AGK86921.1"/>
    </source>
</evidence>
<sequence>MAETCPICKKRIEDKDIWVDTIGGTLSEYFWSCSDGSHEYIYEYVTGNERETINGVEIYHREDNVEFIQMARDNLIELAQIHLYKKRRIKTRKAVVKKLTLTARMKKHRES</sequence>
<evidence type="ECO:0000313" key="2">
    <source>
        <dbReference type="Proteomes" id="UP000258501"/>
    </source>
</evidence>
<keyword evidence="2" id="KW-1185">Reference proteome</keyword>
<organism evidence="1 2">
    <name type="scientific">Bacillus phage SIOphi</name>
    <dbReference type="NCBI Taxonomy" id="1285382"/>
    <lineage>
        <taxon>Viruses</taxon>
        <taxon>Duplodnaviria</taxon>
        <taxon>Heunggongvirae</taxon>
        <taxon>Uroviricota</taxon>
        <taxon>Caudoviricetes</taxon>
        <taxon>Herelleviridae</taxon>
        <taxon>Bastillevirinae</taxon>
        <taxon>Siophivirus</taxon>
        <taxon>Siophivirus SIOphi</taxon>
    </lineage>
</organism>
<name>R4JGM4_9CAUD</name>